<protein>
    <recommendedName>
        <fullName evidence="4">FeS cluster biogenesis domain-containing protein</fullName>
    </recommendedName>
</protein>
<evidence type="ECO:0000313" key="3">
    <source>
        <dbReference type="EMBL" id="CAE0466771.1"/>
    </source>
</evidence>
<dbReference type="Gene3D" id="2.60.300.12">
    <property type="entry name" value="HesB-like domain"/>
    <property type="match status" value="1"/>
</dbReference>
<dbReference type="GO" id="GO:0005506">
    <property type="term" value="F:iron ion binding"/>
    <property type="evidence" value="ECO:0007669"/>
    <property type="project" value="TreeGrafter"/>
</dbReference>
<dbReference type="InterPro" id="IPR035903">
    <property type="entry name" value="HesB-like_dom_sf"/>
</dbReference>
<dbReference type="GO" id="GO:0005739">
    <property type="term" value="C:mitochondrion"/>
    <property type="evidence" value="ECO:0007669"/>
    <property type="project" value="TreeGrafter"/>
</dbReference>
<dbReference type="SUPFAM" id="SSF89360">
    <property type="entry name" value="HesB-like domain"/>
    <property type="match status" value="1"/>
</dbReference>
<dbReference type="GO" id="GO:0051539">
    <property type="term" value="F:4 iron, 4 sulfur cluster binding"/>
    <property type="evidence" value="ECO:0007669"/>
    <property type="project" value="TreeGrafter"/>
</dbReference>
<sequence length="321" mass="35340">MSLSMLSMGHAIAIAKHGYGYGTQRLRLLSRVVSNNVNVNVRLNSNSNSRRCLSYSNSYINSVRNRFSIVTPNSNRPTGRHLSSLQLHYQQHHSNRPNRQCEGKRKGQSQRRSMVNVTITRTKTGDDNNIGTPAPASASLLNQIGIPAADENSNSNEQVEPQVQQNIDSLLITASAVRQIHQLALLKRPHDPSQAYLRVYVDAGGCSGFQYKFEIGYLDIVSDGSDGSSEEMDMDMIDPEEDIVINASLSLNENEKDDEDTNVKVVIDETSLEYLKGSKVDFVRELIKSSFAIVENPQSESACGCGSSFAVKNFGANPALD</sequence>
<feature type="region of interest" description="Disordered" evidence="2">
    <location>
        <begin position="89"/>
        <end position="113"/>
    </location>
</feature>
<dbReference type="PANTHER" id="PTHR43011">
    <property type="entry name" value="IRON-SULFUR CLUSTER ASSEMBLY 2 HOMOLOG, MITOCHONDRIAL"/>
    <property type="match status" value="1"/>
</dbReference>
<accession>A0A7S3Q5V0</accession>
<organism evidence="3">
    <name type="scientific">Chaetoceros debilis</name>
    <dbReference type="NCBI Taxonomy" id="122233"/>
    <lineage>
        <taxon>Eukaryota</taxon>
        <taxon>Sar</taxon>
        <taxon>Stramenopiles</taxon>
        <taxon>Ochrophyta</taxon>
        <taxon>Bacillariophyta</taxon>
        <taxon>Coscinodiscophyceae</taxon>
        <taxon>Chaetocerotophycidae</taxon>
        <taxon>Chaetocerotales</taxon>
        <taxon>Chaetocerotaceae</taxon>
        <taxon>Chaetoceros</taxon>
    </lineage>
</organism>
<proteinExistence type="inferred from homology"/>
<comment type="similarity">
    <text evidence="1">Belongs to the HesB/IscA family.</text>
</comment>
<reference evidence="3" key="1">
    <citation type="submission" date="2021-01" db="EMBL/GenBank/DDBJ databases">
        <authorList>
            <person name="Corre E."/>
            <person name="Pelletier E."/>
            <person name="Niang G."/>
            <person name="Scheremetjew M."/>
            <person name="Finn R."/>
            <person name="Kale V."/>
            <person name="Holt S."/>
            <person name="Cochrane G."/>
            <person name="Meng A."/>
            <person name="Brown T."/>
            <person name="Cohen L."/>
        </authorList>
    </citation>
    <scope>NUCLEOTIDE SEQUENCE</scope>
    <source>
        <strain evidence="3">MM31A-1</strain>
    </source>
</reference>
<evidence type="ECO:0000256" key="1">
    <source>
        <dbReference type="ARBA" id="ARBA00006718"/>
    </source>
</evidence>
<dbReference type="GO" id="GO:0051537">
    <property type="term" value="F:2 iron, 2 sulfur cluster binding"/>
    <property type="evidence" value="ECO:0007669"/>
    <property type="project" value="TreeGrafter"/>
</dbReference>
<name>A0A7S3Q5V0_9STRA</name>
<evidence type="ECO:0008006" key="4">
    <source>
        <dbReference type="Google" id="ProtNLM"/>
    </source>
</evidence>
<dbReference type="GO" id="GO:0016226">
    <property type="term" value="P:iron-sulfur cluster assembly"/>
    <property type="evidence" value="ECO:0007669"/>
    <property type="project" value="TreeGrafter"/>
</dbReference>
<evidence type="ECO:0000256" key="2">
    <source>
        <dbReference type="SAM" id="MobiDB-lite"/>
    </source>
</evidence>
<dbReference type="EMBL" id="HBIO01015073">
    <property type="protein sequence ID" value="CAE0466771.1"/>
    <property type="molecule type" value="Transcribed_RNA"/>
</dbReference>
<dbReference type="PANTHER" id="PTHR43011:SF1">
    <property type="entry name" value="IRON-SULFUR CLUSTER ASSEMBLY 2 HOMOLOG, MITOCHONDRIAL"/>
    <property type="match status" value="1"/>
</dbReference>
<dbReference type="AlphaFoldDB" id="A0A7S3Q5V0"/>
<gene>
    <name evidence="3" type="ORF">CDEB00056_LOCUS11623</name>
</gene>